<comment type="caution">
    <text evidence="1">The sequence shown here is derived from an EMBL/GenBank/DDBJ whole genome shotgun (WGS) entry which is preliminary data.</text>
</comment>
<organism evidence="1 2">
    <name type="scientific">Dallia pectoralis</name>
    <name type="common">Alaska blackfish</name>
    <dbReference type="NCBI Taxonomy" id="75939"/>
    <lineage>
        <taxon>Eukaryota</taxon>
        <taxon>Metazoa</taxon>
        <taxon>Chordata</taxon>
        <taxon>Craniata</taxon>
        <taxon>Vertebrata</taxon>
        <taxon>Euteleostomi</taxon>
        <taxon>Actinopterygii</taxon>
        <taxon>Neopterygii</taxon>
        <taxon>Teleostei</taxon>
        <taxon>Protacanthopterygii</taxon>
        <taxon>Esociformes</taxon>
        <taxon>Umbridae</taxon>
        <taxon>Dallia</taxon>
    </lineage>
</organism>
<name>A0ACC2GFB3_DALPE</name>
<evidence type="ECO:0000313" key="2">
    <source>
        <dbReference type="Proteomes" id="UP001157502"/>
    </source>
</evidence>
<dbReference type="Proteomes" id="UP001157502">
    <property type="component" value="Chromosome 14"/>
</dbReference>
<keyword evidence="2" id="KW-1185">Reference proteome</keyword>
<evidence type="ECO:0000313" key="1">
    <source>
        <dbReference type="EMBL" id="KAJ8002246.1"/>
    </source>
</evidence>
<sequence>MPAVRLNTFHTSILLSAAQTALRPGPHLYFLVSLLLCENRSRLCPSMSSSLGPVAHKRFTVSISVAQMYHTHYGGQLNKQQWYICWTLVSTCLVGGQIQACNVRLVLPLDRWPRPLSAPLSPPHERNWAIQLLVGLKEGHLRLDGVLLALLEQALAQPQQTLLPMDTNKRGKLNAQELTDVYICAG</sequence>
<gene>
    <name evidence="1" type="ORF">DPEC_G00177910</name>
</gene>
<dbReference type="EMBL" id="CM055741">
    <property type="protein sequence ID" value="KAJ8002246.1"/>
    <property type="molecule type" value="Genomic_DNA"/>
</dbReference>
<reference evidence="1" key="1">
    <citation type="submission" date="2021-05" db="EMBL/GenBank/DDBJ databases">
        <authorList>
            <person name="Pan Q."/>
            <person name="Jouanno E."/>
            <person name="Zahm M."/>
            <person name="Klopp C."/>
            <person name="Cabau C."/>
            <person name="Louis A."/>
            <person name="Berthelot C."/>
            <person name="Parey E."/>
            <person name="Roest Crollius H."/>
            <person name="Montfort J."/>
            <person name="Robinson-Rechavi M."/>
            <person name="Bouchez O."/>
            <person name="Lampietro C."/>
            <person name="Lopez Roques C."/>
            <person name="Donnadieu C."/>
            <person name="Postlethwait J."/>
            <person name="Bobe J."/>
            <person name="Dillon D."/>
            <person name="Chandos A."/>
            <person name="von Hippel F."/>
            <person name="Guiguen Y."/>
        </authorList>
    </citation>
    <scope>NUCLEOTIDE SEQUENCE</scope>
    <source>
        <strain evidence="1">YG-Jan2019</strain>
    </source>
</reference>
<proteinExistence type="predicted"/>
<accession>A0ACC2GFB3</accession>
<protein>
    <submittedName>
        <fullName evidence="1">Uncharacterized protein</fullName>
    </submittedName>
</protein>